<dbReference type="Pfam" id="PF01433">
    <property type="entry name" value="Peptidase_M1"/>
    <property type="match status" value="1"/>
</dbReference>
<evidence type="ECO:0000256" key="8">
    <source>
        <dbReference type="PIRSR" id="PIRSR634016-1"/>
    </source>
</evidence>
<evidence type="ECO:0000259" key="12">
    <source>
        <dbReference type="Pfam" id="PF01433"/>
    </source>
</evidence>
<dbReference type="Gene3D" id="2.60.40.1730">
    <property type="entry name" value="tricorn interacting facor f3 domain"/>
    <property type="match status" value="1"/>
</dbReference>
<dbReference type="GO" id="GO:0008270">
    <property type="term" value="F:zinc ion binding"/>
    <property type="evidence" value="ECO:0007669"/>
    <property type="project" value="UniProtKB-UniRule"/>
</dbReference>
<comment type="similarity">
    <text evidence="1 11">Belongs to the peptidase M1 family.</text>
</comment>
<protein>
    <recommendedName>
        <fullName evidence="11">Aminopeptidase</fullName>
        <ecNumber evidence="11">3.4.11.-</ecNumber>
    </recommendedName>
</protein>
<keyword evidence="5 11" id="KW-0378">Hydrolase</keyword>
<dbReference type="GO" id="GO:0070006">
    <property type="term" value="F:metalloaminopeptidase activity"/>
    <property type="evidence" value="ECO:0007669"/>
    <property type="project" value="TreeGrafter"/>
</dbReference>
<evidence type="ECO:0000256" key="6">
    <source>
        <dbReference type="ARBA" id="ARBA00022833"/>
    </source>
</evidence>
<dbReference type="Gene3D" id="1.25.50.20">
    <property type="match status" value="1"/>
</dbReference>
<evidence type="ECO:0000256" key="10">
    <source>
        <dbReference type="PIRSR" id="PIRSR634016-4"/>
    </source>
</evidence>
<dbReference type="Pfam" id="PF11838">
    <property type="entry name" value="ERAP1_C"/>
    <property type="match status" value="1"/>
</dbReference>
<dbReference type="InterPro" id="IPR024571">
    <property type="entry name" value="ERAP1-like_C_dom"/>
</dbReference>
<dbReference type="InterPro" id="IPR034016">
    <property type="entry name" value="M1_APN-typ"/>
</dbReference>
<feature type="site" description="Transition state stabilizer" evidence="10">
    <location>
        <position position="386"/>
    </location>
</feature>
<feature type="domain" description="Peptidase M1 membrane alanine aminopeptidase" evidence="12">
    <location>
        <begin position="228"/>
        <end position="442"/>
    </location>
</feature>
<dbReference type="InterPro" id="IPR042097">
    <property type="entry name" value="Aminopeptidase_N-like_N_sf"/>
</dbReference>
<organism evidence="15 16">
    <name type="scientific">Trichinella patagoniensis</name>
    <dbReference type="NCBI Taxonomy" id="990121"/>
    <lineage>
        <taxon>Eukaryota</taxon>
        <taxon>Metazoa</taxon>
        <taxon>Ecdysozoa</taxon>
        <taxon>Nematoda</taxon>
        <taxon>Enoplea</taxon>
        <taxon>Dorylaimia</taxon>
        <taxon>Trichinellida</taxon>
        <taxon>Trichinellidae</taxon>
        <taxon>Trichinella</taxon>
    </lineage>
</organism>
<feature type="binding site" evidence="9">
    <location>
        <position position="304"/>
    </location>
    <ligand>
        <name>Zn(2+)</name>
        <dbReference type="ChEBI" id="CHEBI:29105"/>
        <note>catalytic</note>
    </ligand>
</feature>
<keyword evidence="2 11" id="KW-0031">Aminopeptidase</keyword>
<evidence type="ECO:0000313" key="16">
    <source>
        <dbReference type="Proteomes" id="UP000054783"/>
    </source>
</evidence>
<dbReference type="GO" id="GO:0043171">
    <property type="term" value="P:peptide catabolic process"/>
    <property type="evidence" value="ECO:0007669"/>
    <property type="project" value="TreeGrafter"/>
</dbReference>
<dbReference type="InterPro" id="IPR050344">
    <property type="entry name" value="Peptidase_M1_aminopeptidases"/>
</dbReference>
<dbReference type="Gene3D" id="2.60.40.1910">
    <property type="match status" value="1"/>
</dbReference>
<dbReference type="Gene3D" id="1.10.390.10">
    <property type="entry name" value="Neutral Protease Domain 2"/>
    <property type="match status" value="1"/>
</dbReference>
<keyword evidence="4 9" id="KW-0479">Metal-binding</keyword>
<keyword evidence="6 9" id="KW-0862">Zinc</keyword>
<dbReference type="InterPro" id="IPR045357">
    <property type="entry name" value="Aminopeptidase_N-like_N"/>
</dbReference>
<accession>A0A0V0ZKP7</accession>
<dbReference type="GO" id="GO:0005737">
    <property type="term" value="C:cytoplasm"/>
    <property type="evidence" value="ECO:0007669"/>
    <property type="project" value="TreeGrafter"/>
</dbReference>
<dbReference type="CDD" id="cd09601">
    <property type="entry name" value="M1_APN-Q_like"/>
    <property type="match status" value="1"/>
</dbReference>
<evidence type="ECO:0000313" key="15">
    <source>
        <dbReference type="EMBL" id="KRY13028.1"/>
    </source>
</evidence>
<dbReference type="STRING" id="990121.A0A0V0ZKP7"/>
<keyword evidence="7 11" id="KW-0482">Metalloprotease</keyword>
<keyword evidence="16" id="KW-1185">Reference proteome</keyword>
<evidence type="ECO:0000256" key="1">
    <source>
        <dbReference type="ARBA" id="ARBA00010136"/>
    </source>
</evidence>
<dbReference type="EMBL" id="JYDQ01000149">
    <property type="protein sequence ID" value="KRY13028.1"/>
    <property type="molecule type" value="Genomic_DNA"/>
</dbReference>
<comment type="caution">
    <text evidence="15">The sequence shown here is derived from an EMBL/GenBank/DDBJ whole genome shotgun (WGS) entry which is preliminary data.</text>
</comment>
<feature type="binding site" evidence="9">
    <location>
        <position position="300"/>
    </location>
    <ligand>
        <name>Zn(2+)</name>
        <dbReference type="ChEBI" id="CHEBI:29105"/>
        <note>catalytic</note>
    </ligand>
</feature>
<evidence type="ECO:0000256" key="4">
    <source>
        <dbReference type="ARBA" id="ARBA00022723"/>
    </source>
</evidence>
<dbReference type="GO" id="GO:0006508">
    <property type="term" value="P:proteolysis"/>
    <property type="evidence" value="ECO:0007669"/>
    <property type="project" value="UniProtKB-KW"/>
</dbReference>
<dbReference type="GO" id="GO:0005615">
    <property type="term" value="C:extracellular space"/>
    <property type="evidence" value="ECO:0007669"/>
    <property type="project" value="TreeGrafter"/>
</dbReference>
<dbReference type="PRINTS" id="PR00756">
    <property type="entry name" value="ALADIPTASE"/>
</dbReference>
<dbReference type="GO" id="GO:0016020">
    <property type="term" value="C:membrane"/>
    <property type="evidence" value="ECO:0007669"/>
    <property type="project" value="TreeGrafter"/>
</dbReference>
<dbReference type="FunFam" id="1.10.390.10:FF:000001">
    <property type="entry name" value="Aminopeptidase"/>
    <property type="match status" value="1"/>
</dbReference>
<dbReference type="Proteomes" id="UP000054783">
    <property type="component" value="Unassembled WGS sequence"/>
</dbReference>
<dbReference type="AlphaFoldDB" id="A0A0V0ZKP7"/>
<sequence>LENMTAYERLPPSVKPKHYDLWLKIFETNFTAKVSIDIEIFSSVNSITLNSSELVITDATLVLQKKTYEKLDVSYDEHFGTAKMALPETIAPQLGKLHLTYNGIVKDTLKGLYKCTVEDEKPSTLLVTQFESRYARCVLPCWDEPVYKATFTVALTVPEQLTAISNMPVEKVAENEPGWKMFEFQKSPVMSTYLLAFVIGKLEFVEKTIGNTVCRVYTVPGKSNQGLFALDVMVSALKFYENIFQVPYTLPKLDLVGIPNFEAGAMENWGLVTYRESCLLLKSGVTSARVRQNIALTVAHEIAHMWFGNLVTIEWWTILFLTEGFATLMENICVDHIFPEFGIWGQFVTDHISYAMAMDALRSSHAIEVEISDPEEIDSIFDAVSYSKAACVIKMWKDYMGEEQFYKGLQLYLRKYSYQCATMENLIQMLESVSKGKCLMKMAFNWTQTTGFPMVEVSMEKVNGTRRLLFSQKRFLADDENNSLWQIPISISDSGKAIHYYLLKERSGCFEMGEQTNDANQFIKINHNYSGFYRVKYSDEMLRMLLPAVEAKVLDEADRFSLCADSFAFVTAGYTTVYQYLNMLDSFKNETDYNVWMEIDRAVIFMDNCLQRTPLYGRFKAAMIPLYEQVFNRLGVVGSSGEGNFFFFPILQIVQKRIKIKVQLSIHPSIYPCYTAHTTKLLRPIIIRRMGEYGHQGVVKMAIQEVDDFLRDGVWRNADLRQMFFMLIAQFGGEPGFQKLRLIYESSSSSEIREQCLMAMGQSPELNLVKQVLELTLTDKVLLQDMYRVYFGVRRFAKNNAVAWEFFKDNVQNIVHKCGYTSSCLFIYIIDSLFSRQCCMVKAKEMEDFCRGVNLITVGSELRFKQALECVEVNAKFLERNLPSVERWLMEKGF</sequence>
<evidence type="ECO:0000256" key="11">
    <source>
        <dbReference type="RuleBase" id="RU364040"/>
    </source>
</evidence>
<dbReference type="Pfam" id="PF17900">
    <property type="entry name" value="Peptidase_M1_N"/>
    <property type="match status" value="1"/>
</dbReference>
<dbReference type="SUPFAM" id="SSF55486">
    <property type="entry name" value="Metalloproteases ('zincins'), catalytic domain"/>
    <property type="match status" value="1"/>
</dbReference>
<dbReference type="PANTHER" id="PTHR11533">
    <property type="entry name" value="PROTEASE M1 ZINC METALLOPROTEASE"/>
    <property type="match status" value="1"/>
</dbReference>
<evidence type="ECO:0000256" key="3">
    <source>
        <dbReference type="ARBA" id="ARBA00022670"/>
    </source>
</evidence>
<dbReference type="EC" id="3.4.11.-" evidence="11"/>
<dbReference type="InterPro" id="IPR014782">
    <property type="entry name" value="Peptidase_M1_dom"/>
</dbReference>
<proteinExistence type="inferred from homology"/>
<dbReference type="OrthoDB" id="275509at2759"/>
<feature type="binding site" evidence="9">
    <location>
        <position position="323"/>
    </location>
    <ligand>
        <name>Zn(2+)</name>
        <dbReference type="ChEBI" id="CHEBI:29105"/>
        <note>catalytic</note>
    </ligand>
</feature>
<evidence type="ECO:0000256" key="7">
    <source>
        <dbReference type="ARBA" id="ARBA00023049"/>
    </source>
</evidence>
<comment type="cofactor">
    <cofactor evidence="9 11">
        <name>Zn(2+)</name>
        <dbReference type="ChEBI" id="CHEBI:29105"/>
    </cofactor>
    <text evidence="9 11">Binds 1 zinc ion per subunit.</text>
</comment>
<evidence type="ECO:0000256" key="9">
    <source>
        <dbReference type="PIRSR" id="PIRSR634016-3"/>
    </source>
</evidence>
<evidence type="ECO:0000259" key="13">
    <source>
        <dbReference type="Pfam" id="PF11838"/>
    </source>
</evidence>
<dbReference type="PANTHER" id="PTHR11533:SF174">
    <property type="entry name" value="PUROMYCIN-SENSITIVE AMINOPEPTIDASE-RELATED"/>
    <property type="match status" value="1"/>
</dbReference>
<dbReference type="SUPFAM" id="SSF63737">
    <property type="entry name" value="Leukotriene A4 hydrolase N-terminal domain"/>
    <property type="match status" value="1"/>
</dbReference>
<gene>
    <name evidence="15" type="primary">Npepps</name>
    <name evidence="15" type="ORF">T12_11107</name>
</gene>
<evidence type="ECO:0000256" key="2">
    <source>
        <dbReference type="ARBA" id="ARBA00022438"/>
    </source>
</evidence>
<dbReference type="InterPro" id="IPR001930">
    <property type="entry name" value="Peptidase_M1"/>
</dbReference>
<name>A0A0V0ZKP7_9BILA</name>
<feature type="non-terminal residue" evidence="15">
    <location>
        <position position="1"/>
    </location>
</feature>
<keyword evidence="3 11" id="KW-0645">Protease</keyword>
<reference evidence="15 16" key="1">
    <citation type="submission" date="2015-01" db="EMBL/GenBank/DDBJ databases">
        <title>Evolution of Trichinella species and genotypes.</title>
        <authorList>
            <person name="Korhonen P.K."/>
            <person name="Edoardo P."/>
            <person name="Giuseppe L.R."/>
            <person name="Gasser R.B."/>
        </authorList>
    </citation>
    <scope>NUCLEOTIDE SEQUENCE [LARGE SCALE GENOMIC DNA]</scope>
    <source>
        <strain evidence="15">ISS2496</strain>
    </source>
</reference>
<feature type="active site" description="Proton acceptor" evidence="8">
    <location>
        <position position="301"/>
    </location>
</feature>
<evidence type="ECO:0000259" key="14">
    <source>
        <dbReference type="Pfam" id="PF17900"/>
    </source>
</evidence>
<dbReference type="InterPro" id="IPR027268">
    <property type="entry name" value="Peptidase_M4/M1_CTD_sf"/>
</dbReference>
<evidence type="ECO:0000256" key="5">
    <source>
        <dbReference type="ARBA" id="ARBA00022801"/>
    </source>
</evidence>
<feature type="domain" description="Aminopeptidase N-like N-terminal" evidence="14">
    <location>
        <begin position="15"/>
        <end position="194"/>
    </location>
</feature>
<feature type="domain" description="ERAP1-like C-terminal" evidence="13">
    <location>
        <begin position="522"/>
        <end position="872"/>
    </location>
</feature>
<dbReference type="GO" id="GO:0042277">
    <property type="term" value="F:peptide binding"/>
    <property type="evidence" value="ECO:0007669"/>
    <property type="project" value="TreeGrafter"/>
</dbReference>